<gene>
    <name evidence="1" type="ORF">FMV2238Y02_22560</name>
</gene>
<reference evidence="1 2" key="1">
    <citation type="submission" date="2018-10" db="EMBL/GenBank/DDBJ databases">
        <authorList>
            <consortium name="Molecular Microbiology and Infection Unit (UMMI)"/>
            <person name="Machado M."/>
        </authorList>
    </citation>
    <scope>NUCLEOTIDE SEQUENCE [LARGE SCALE GENOMIC DNA]</scope>
    <source>
        <strain evidence="1">FMV2238.02</strain>
    </source>
</reference>
<organism evidence="1 2">
    <name type="scientific">Streptococcus canis</name>
    <dbReference type="NCBI Taxonomy" id="1329"/>
    <lineage>
        <taxon>Bacteria</taxon>
        <taxon>Bacillati</taxon>
        <taxon>Bacillota</taxon>
        <taxon>Bacilli</taxon>
        <taxon>Lactobacillales</taxon>
        <taxon>Streptococcaceae</taxon>
        <taxon>Streptococcus</taxon>
    </lineage>
</organism>
<dbReference type="Proteomes" id="UP000280759">
    <property type="component" value="Unassembled WGS sequence"/>
</dbReference>
<dbReference type="RefSeq" id="WP_125074967.1">
    <property type="nucleotide sequence ID" value="NZ_UXEP01000059.1"/>
</dbReference>
<proteinExistence type="predicted"/>
<name>A0A3P5YCY7_STRCB</name>
<evidence type="ECO:0008006" key="3">
    <source>
        <dbReference type="Google" id="ProtNLM"/>
    </source>
</evidence>
<accession>A0A3P5YCY7</accession>
<dbReference type="EMBL" id="UXEP01000059">
    <property type="protein sequence ID" value="VDC43751.1"/>
    <property type="molecule type" value="Genomic_DNA"/>
</dbReference>
<dbReference type="AlphaFoldDB" id="A0A3P5YCY7"/>
<keyword evidence="2" id="KW-1185">Reference proteome</keyword>
<evidence type="ECO:0000313" key="1">
    <source>
        <dbReference type="EMBL" id="VDC43751.1"/>
    </source>
</evidence>
<protein>
    <recommendedName>
        <fullName evidence="3">rRNA biogenesis protein rrp5</fullName>
    </recommendedName>
</protein>
<evidence type="ECO:0000313" key="2">
    <source>
        <dbReference type="Proteomes" id="UP000280759"/>
    </source>
</evidence>
<sequence>MVKDKELCALADELHKCGDILKVISEKLRENLESKTETVETKAEKELTLEDVRAVLAEKSRNGFTKEIKEILEKHGANKLSEVDPKEYSQLLKEVEVIGNAG</sequence>